<dbReference type="Proteomes" id="UP000288291">
    <property type="component" value="Unassembled WGS sequence"/>
</dbReference>
<evidence type="ECO:0000313" key="2">
    <source>
        <dbReference type="Proteomes" id="UP000288291"/>
    </source>
</evidence>
<name>A0A437SSD5_9LACO</name>
<gene>
    <name evidence="1" type="ORF">EJK17_10850</name>
</gene>
<protein>
    <submittedName>
        <fullName evidence="1">Uncharacterized protein</fullName>
    </submittedName>
</protein>
<organism evidence="1 2">
    <name type="scientific">Lactobacillus xujianguonis</name>
    <dbReference type="NCBI Taxonomy" id="2495899"/>
    <lineage>
        <taxon>Bacteria</taxon>
        <taxon>Bacillati</taxon>
        <taxon>Bacillota</taxon>
        <taxon>Bacilli</taxon>
        <taxon>Lactobacillales</taxon>
        <taxon>Lactobacillaceae</taxon>
        <taxon>Lactobacillus</taxon>
    </lineage>
</organism>
<proteinExistence type="predicted"/>
<accession>A0A437SSD5</accession>
<dbReference type="RefSeq" id="WP_168180803.1">
    <property type="nucleotide sequence ID" value="NZ_ML136920.1"/>
</dbReference>
<sequence>MDLTMYFKEAKHETRIESAKDLVESFQSINASPKVIKRELTRKYSDLSPEELKDIFNEYQLN</sequence>
<dbReference type="AlphaFoldDB" id="A0A437SSD5"/>
<dbReference type="EMBL" id="RXIA01000052">
    <property type="protein sequence ID" value="RVU69849.1"/>
    <property type="molecule type" value="Genomic_DNA"/>
</dbReference>
<keyword evidence="2" id="KW-1185">Reference proteome</keyword>
<evidence type="ECO:0000313" key="1">
    <source>
        <dbReference type="EMBL" id="RVU69849.1"/>
    </source>
</evidence>
<comment type="caution">
    <text evidence="1">The sequence shown here is derived from an EMBL/GenBank/DDBJ whole genome shotgun (WGS) entry which is preliminary data.</text>
</comment>
<reference evidence="1 2" key="1">
    <citation type="submission" date="2018-12" db="EMBL/GenBank/DDBJ databases">
        <authorList>
            <person name="Meng J."/>
        </authorList>
    </citation>
    <scope>NUCLEOTIDE SEQUENCE [LARGE SCALE GENOMIC DNA]</scope>
    <source>
        <strain evidence="1 2">HT111-2</strain>
    </source>
</reference>